<dbReference type="OrthoDB" id="768991at2"/>
<dbReference type="EMBL" id="SJSO01000021">
    <property type="protein sequence ID" value="TCD19852.1"/>
    <property type="molecule type" value="Genomic_DNA"/>
</dbReference>
<proteinExistence type="predicted"/>
<sequence length="115" mass="12691">MNSILSTLLSLTSIISPVIVLGTCCYFLAKKSCIEAILMTIGAGMGLIIHLLYLLMPILTSYKNIPYTDISKYYTVIGIFNLIASLCFAIGFLILIINTVKKNTVTYDQFPKSID</sequence>
<evidence type="ECO:0000256" key="1">
    <source>
        <dbReference type="SAM" id="Phobius"/>
    </source>
</evidence>
<keyword evidence="1" id="KW-0812">Transmembrane</keyword>
<organism evidence="2 3">
    <name type="scientific">Pedobacter psychrodurus</name>
    <dbReference type="NCBI Taxonomy" id="2530456"/>
    <lineage>
        <taxon>Bacteria</taxon>
        <taxon>Pseudomonadati</taxon>
        <taxon>Bacteroidota</taxon>
        <taxon>Sphingobacteriia</taxon>
        <taxon>Sphingobacteriales</taxon>
        <taxon>Sphingobacteriaceae</taxon>
        <taxon>Pedobacter</taxon>
    </lineage>
</organism>
<keyword evidence="1" id="KW-0472">Membrane</keyword>
<gene>
    <name evidence="2" type="ORF">EZ456_20305</name>
</gene>
<reference evidence="2 3" key="1">
    <citation type="submission" date="2019-02" db="EMBL/GenBank/DDBJ databases">
        <title>Pedobacter sp. RP-3-21 sp. nov., isolated from Arctic soil.</title>
        <authorList>
            <person name="Dahal R.H."/>
        </authorList>
    </citation>
    <scope>NUCLEOTIDE SEQUENCE [LARGE SCALE GENOMIC DNA]</scope>
    <source>
        <strain evidence="2 3">RP-3-21</strain>
    </source>
</reference>
<feature type="transmembrane region" description="Helical" evidence="1">
    <location>
        <begin position="36"/>
        <end position="56"/>
    </location>
</feature>
<keyword evidence="1" id="KW-1133">Transmembrane helix</keyword>
<dbReference type="AlphaFoldDB" id="A0A4R0PN26"/>
<protein>
    <submittedName>
        <fullName evidence="2">Uncharacterized protein</fullName>
    </submittedName>
</protein>
<accession>A0A4R0PN26</accession>
<feature type="transmembrane region" description="Helical" evidence="1">
    <location>
        <begin position="76"/>
        <end position="97"/>
    </location>
</feature>
<name>A0A4R0PN26_9SPHI</name>
<comment type="caution">
    <text evidence="2">The sequence shown here is derived from an EMBL/GenBank/DDBJ whole genome shotgun (WGS) entry which is preliminary data.</text>
</comment>
<dbReference type="Proteomes" id="UP000293925">
    <property type="component" value="Unassembled WGS sequence"/>
</dbReference>
<feature type="transmembrane region" description="Helical" evidence="1">
    <location>
        <begin position="6"/>
        <end position="29"/>
    </location>
</feature>
<dbReference type="RefSeq" id="WP_131533324.1">
    <property type="nucleotide sequence ID" value="NZ_SJSO01000021.1"/>
</dbReference>
<keyword evidence="3" id="KW-1185">Reference proteome</keyword>
<evidence type="ECO:0000313" key="3">
    <source>
        <dbReference type="Proteomes" id="UP000293925"/>
    </source>
</evidence>
<evidence type="ECO:0000313" key="2">
    <source>
        <dbReference type="EMBL" id="TCD19852.1"/>
    </source>
</evidence>